<dbReference type="AlphaFoldDB" id="A0A179B282"/>
<name>A0A179B282_9ACTO</name>
<dbReference type="RefSeq" id="WP_064230787.1">
    <property type="nucleotide sequence ID" value="NZ_LVZK01000001.1"/>
</dbReference>
<gene>
    <name evidence="1" type="ORF">A4H34_01125</name>
</gene>
<comment type="caution">
    <text evidence="1">The sequence shown here is derived from an EMBL/GenBank/DDBJ whole genome shotgun (WGS) entry which is preliminary data.</text>
</comment>
<dbReference type="Proteomes" id="UP000078368">
    <property type="component" value="Unassembled WGS sequence"/>
</dbReference>
<evidence type="ECO:0000313" key="1">
    <source>
        <dbReference type="EMBL" id="OAP85826.1"/>
    </source>
</evidence>
<organism evidence="1 2">
    <name type="scientific">Peptidiphaga gingivicola</name>
    <dbReference type="NCBI Taxonomy" id="2741497"/>
    <lineage>
        <taxon>Bacteria</taxon>
        <taxon>Bacillati</taxon>
        <taxon>Actinomycetota</taxon>
        <taxon>Actinomycetes</taxon>
        <taxon>Actinomycetales</taxon>
        <taxon>Actinomycetaceae</taxon>
        <taxon>Peptidiphaga</taxon>
    </lineage>
</organism>
<keyword evidence="2" id="KW-1185">Reference proteome</keyword>
<evidence type="ECO:0000313" key="2">
    <source>
        <dbReference type="Proteomes" id="UP000078368"/>
    </source>
</evidence>
<reference evidence="1 2" key="1">
    <citation type="submission" date="2016-04" db="EMBL/GenBank/DDBJ databases">
        <title>Peptidophaga gingivicola gen. nov., sp. nov., isolated from human subgingival plaque.</title>
        <authorList>
            <person name="Beall C.J."/>
            <person name="Mokrzan E.M."/>
            <person name="Griffen A.L."/>
            <person name="Leys E.J."/>
        </authorList>
    </citation>
    <scope>NUCLEOTIDE SEQUENCE [LARGE SCALE GENOMIC DNA]</scope>
    <source>
        <strain evidence="1 2">BA112</strain>
    </source>
</reference>
<proteinExistence type="predicted"/>
<accession>A0A179B282</accession>
<dbReference type="EMBL" id="LVZK01000001">
    <property type="protein sequence ID" value="OAP85826.1"/>
    <property type="molecule type" value="Genomic_DNA"/>
</dbReference>
<sequence>MTFPALDALIGRVKRSAVDAYFASFEYWRVKDNKYIYGYNWDEFGDERGLTAPNEQGEGGFEIIGPDDHLHYLEFIEKSKQIMAHVDDVLGRWRSLPEPTDLDNAKRLCGEVYGYLANQIILGDTEEQGKTPVVEGKISAQLQKANNIAETQLSGSGMYSFKNNFLFRMQDIMNNLCGVSRVVETALVVEQGAIKSAREAILEIATQARESFAAAASQPHEELTPANIRIVVAGAAAIGTIASGGTAWVVGAGLVALAAGAIADAMEVKVEPAPEGFSAVMTNMEMALKEANKQLKGIEETIHYNLATNDLKMSTNKQNFDLDYPIVHHEDVDQTDRRGATNSRNTELRIGEISAVREIADRTFPSVASMMNALAEIVGGFKVPIRRADGVGYGDSGPMSDFYAINDRLIGLIRDLAEDIELGAHTLNVVLDSYEDIDYQSAKEMDSKMAEYETQASASDPWQRKK</sequence>
<protein>
    <submittedName>
        <fullName evidence="1">Uncharacterized protein</fullName>
    </submittedName>
</protein>